<accession>A0A0J1K162</accession>
<dbReference type="PATRIC" id="fig|320778.3.peg.3344"/>
<dbReference type="RefSeq" id="WP_047886071.1">
    <property type="nucleotide sequence ID" value="NZ_CP071326.1"/>
</dbReference>
<organism evidence="3 4">
    <name type="scientific">Photobacterium ganghwense</name>
    <dbReference type="NCBI Taxonomy" id="320778"/>
    <lineage>
        <taxon>Bacteria</taxon>
        <taxon>Pseudomonadati</taxon>
        <taxon>Pseudomonadota</taxon>
        <taxon>Gammaproteobacteria</taxon>
        <taxon>Vibrionales</taxon>
        <taxon>Vibrionaceae</taxon>
        <taxon>Photobacterium</taxon>
    </lineage>
</organism>
<dbReference type="AlphaFoldDB" id="A0A0J1K162"/>
<evidence type="ECO:0000313" key="3">
    <source>
        <dbReference type="EMBL" id="KLV08182.1"/>
    </source>
</evidence>
<keyword evidence="4" id="KW-1185">Reference proteome</keyword>
<evidence type="ECO:0000313" key="4">
    <source>
        <dbReference type="Proteomes" id="UP000035909"/>
    </source>
</evidence>
<comment type="caution">
    <text evidence="3">The sequence shown here is derived from an EMBL/GenBank/DDBJ whole genome shotgun (WGS) entry which is preliminary data.</text>
</comment>
<feature type="chain" id="PRO_5005253970" description="Lipoprotein" evidence="2">
    <location>
        <begin position="19"/>
        <end position="317"/>
    </location>
</feature>
<proteinExistence type="predicted"/>
<gene>
    <name evidence="3" type="ORF">ABT57_15380</name>
</gene>
<reference evidence="3 4" key="1">
    <citation type="submission" date="2015-05" db="EMBL/GenBank/DDBJ databases">
        <title>Photobacterium galathea sp. nov.</title>
        <authorList>
            <person name="Machado H."/>
            <person name="Gram L."/>
        </authorList>
    </citation>
    <scope>NUCLEOTIDE SEQUENCE [LARGE SCALE GENOMIC DNA]</scope>
    <source>
        <strain evidence="3 4">DSM 22954</strain>
    </source>
</reference>
<evidence type="ECO:0000256" key="1">
    <source>
        <dbReference type="SAM" id="MobiDB-lite"/>
    </source>
</evidence>
<name>A0A0J1K162_9GAMM</name>
<dbReference type="PROSITE" id="PS51257">
    <property type="entry name" value="PROKAR_LIPOPROTEIN"/>
    <property type="match status" value="1"/>
</dbReference>
<sequence length="317" mass="34573">MNKTVIALSLAISLTACGGGGSGQPSEPGKITPPPPVKPEATIDVAFKGAAFDAATLASLQYRVSEYSSAFPPQSTDTTKPDNTIFFKEVYRKLAADEVAGIGVLNELENQGLGTDLFEVTSIDYNNAELTQEKERDTHFGARIENGRFLTFLDNTSLFRQPWALPEFPATSEAAKQLAESGREVFHMDLSAMTRAEVIDFMEDKEIDNSETAAINTCSTLDVTRTLQVENNSTEVVMVNGKGIETMKMHVIDRIEGKCRLFDGDEIEFGQFANDNLEGMAIWVHPAIGIVKAVETNASRQQSAVLELTGYTLNNAF</sequence>
<evidence type="ECO:0008006" key="5">
    <source>
        <dbReference type="Google" id="ProtNLM"/>
    </source>
</evidence>
<dbReference type="Proteomes" id="UP000035909">
    <property type="component" value="Unassembled WGS sequence"/>
</dbReference>
<feature type="signal peptide" evidence="2">
    <location>
        <begin position="1"/>
        <end position="18"/>
    </location>
</feature>
<keyword evidence="2" id="KW-0732">Signal</keyword>
<protein>
    <recommendedName>
        <fullName evidence="5">Lipoprotein</fullName>
    </recommendedName>
</protein>
<evidence type="ECO:0000256" key="2">
    <source>
        <dbReference type="SAM" id="SignalP"/>
    </source>
</evidence>
<feature type="region of interest" description="Disordered" evidence="1">
    <location>
        <begin position="18"/>
        <end position="37"/>
    </location>
</feature>
<dbReference type="EMBL" id="LDOU01000015">
    <property type="protein sequence ID" value="KLV08182.1"/>
    <property type="molecule type" value="Genomic_DNA"/>
</dbReference>